<gene>
    <name evidence="1" type="ORF">SAMN05444277_101578</name>
</gene>
<evidence type="ECO:0000313" key="2">
    <source>
        <dbReference type="Proteomes" id="UP000199031"/>
    </source>
</evidence>
<dbReference type="Proteomes" id="UP000199031">
    <property type="component" value="Unassembled WGS sequence"/>
</dbReference>
<name>A0A1I5S4C6_9BACT</name>
<evidence type="ECO:0000313" key="1">
    <source>
        <dbReference type="EMBL" id="SFP65608.1"/>
    </source>
</evidence>
<sequence length="75" mass="8880">MERIVIEVDDATAKKWQEVSPKIKEQLEKNIERQIEILYRGVQEDEFFTLLDKISDEAVKNGLTEEMLEKLLNEE</sequence>
<dbReference type="EMBL" id="FOXQ01000001">
    <property type="protein sequence ID" value="SFP65608.1"/>
    <property type="molecule type" value="Genomic_DNA"/>
</dbReference>
<reference evidence="1 2" key="1">
    <citation type="submission" date="2016-10" db="EMBL/GenBank/DDBJ databases">
        <authorList>
            <person name="de Groot N.N."/>
        </authorList>
    </citation>
    <scope>NUCLEOTIDE SEQUENCE [LARGE SCALE GENOMIC DNA]</scope>
    <source>
        <strain evidence="1 2">DSM 28286</strain>
    </source>
</reference>
<protein>
    <submittedName>
        <fullName evidence="1">Uncharacterized protein</fullName>
    </submittedName>
</protein>
<dbReference type="RefSeq" id="WP_090654283.1">
    <property type="nucleotide sequence ID" value="NZ_FOXQ01000001.1"/>
</dbReference>
<dbReference type="STRING" id="1465490.SAMN05444277_101578"/>
<accession>A0A1I5S4C6</accession>
<keyword evidence="2" id="KW-1185">Reference proteome</keyword>
<organism evidence="1 2">
    <name type="scientific">Parafilimonas terrae</name>
    <dbReference type="NCBI Taxonomy" id="1465490"/>
    <lineage>
        <taxon>Bacteria</taxon>
        <taxon>Pseudomonadati</taxon>
        <taxon>Bacteroidota</taxon>
        <taxon>Chitinophagia</taxon>
        <taxon>Chitinophagales</taxon>
        <taxon>Chitinophagaceae</taxon>
        <taxon>Parafilimonas</taxon>
    </lineage>
</organism>
<dbReference type="AlphaFoldDB" id="A0A1I5S4C6"/>
<dbReference type="OrthoDB" id="799982at2"/>
<proteinExistence type="predicted"/>